<dbReference type="GO" id="GO:0002100">
    <property type="term" value="P:tRNA wobble adenosine to inosine editing"/>
    <property type="evidence" value="ECO:0007669"/>
    <property type="project" value="InterPro"/>
</dbReference>
<dbReference type="SMART" id="SM00552">
    <property type="entry name" value="ADEAMc"/>
    <property type="match status" value="1"/>
</dbReference>
<dbReference type="InterPro" id="IPR002466">
    <property type="entry name" value="A_deamin"/>
</dbReference>
<dbReference type="PANTHER" id="PTHR47803:SF1">
    <property type="entry name" value="TRNA-SPECIFIC ADENOSINE DEAMINASE 1"/>
    <property type="match status" value="1"/>
</dbReference>
<evidence type="ECO:0000259" key="2">
    <source>
        <dbReference type="PROSITE" id="PS50141"/>
    </source>
</evidence>
<dbReference type="AlphaFoldDB" id="A0A3S4EYI1"/>
<dbReference type="InterPro" id="IPR042935">
    <property type="entry name" value="Tad1"/>
</dbReference>
<reference evidence="3 4" key="1">
    <citation type="submission" date="2018-04" db="EMBL/GenBank/DDBJ databases">
        <authorList>
            <person name="Huttner S."/>
            <person name="Dainat J."/>
        </authorList>
    </citation>
    <scope>NUCLEOTIDE SEQUENCE [LARGE SCALE GENOMIC DNA]</scope>
</reference>
<dbReference type="Proteomes" id="UP000289323">
    <property type="component" value="Unassembled WGS sequence"/>
</dbReference>
<evidence type="ECO:0000256" key="1">
    <source>
        <dbReference type="SAM" id="MobiDB-lite"/>
    </source>
</evidence>
<evidence type="ECO:0000313" key="3">
    <source>
        <dbReference type="EMBL" id="SPQ19446.1"/>
    </source>
</evidence>
<accession>A0A3S4EYI1</accession>
<dbReference type="PANTHER" id="PTHR47803">
    <property type="entry name" value="TRNA-SPECIFIC ADENOSINE DEAMINASE 1"/>
    <property type="match status" value="1"/>
</dbReference>
<feature type="compositionally biased region" description="Pro residues" evidence="1">
    <location>
        <begin position="202"/>
        <end position="224"/>
    </location>
</feature>
<dbReference type="GO" id="GO:0003723">
    <property type="term" value="F:RNA binding"/>
    <property type="evidence" value="ECO:0007669"/>
    <property type="project" value="InterPro"/>
</dbReference>
<feature type="compositionally biased region" description="Low complexity" evidence="1">
    <location>
        <begin position="190"/>
        <end position="201"/>
    </location>
</feature>
<sequence length="497" mass="52200">MAADVDADAIASTVLDEFRKLPAKRKPAVRDNGLREWVPLSGIVVKGPGFLKCVALATGMKCLPASKLAQANGVALHDWHAEVLAIRAFNRFLLDECRRLAQDSTYESEFLRRRTREELATNAGTPTSPWHRQPFAWREDLTLHMYCSEAPCGDASMELVMSSQPDATPWTIPASLSPDRSPTPPPPPHTVTTTTPITTASPPAPSPSRTPGGAPDPLPPPPPTTTTEPLLGRGYFSRLGIVRRKPARPDSPPTLSKSCSDKLALKQCASLLGALAALLVSPRGAYLATLVLPAAQYDAGACRRCFGGGAGVAGAGPDSNSSGGGGGLGGGGGGSGDTKAAAGRMAAVSGRVWDGTGYGFVPLRVVTTKKEFEFSRRSLTAAANGGGEIKLAASNLAVAWTRNGEVEEGLIGGVLQGRKAFDVKGASLTSRRKMWAAAVEVAAALGDEEIARALGKDTYDGVKEGPLLASRRVVKQEVREEALKGWQRNIGDGNFHL</sequence>
<dbReference type="GO" id="GO:0043829">
    <property type="term" value="F:tRNA-specific adenosine-37 deaminase activity"/>
    <property type="evidence" value="ECO:0007669"/>
    <property type="project" value="TreeGrafter"/>
</dbReference>
<dbReference type="PROSITE" id="PS50141">
    <property type="entry name" value="A_DEAMIN_EDITASE"/>
    <property type="match status" value="1"/>
</dbReference>
<feature type="domain" description="A to I editase" evidence="2">
    <location>
        <begin position="55"/>
        <end position="463"/>
    </location>
</feature>
<protein>
    <submittedName>
        <fullName evidence="3">72b742e2-eae3-47eb-aa74-bd7531a5b745</fullName>
    </submittedName>
</protein>
<dbReference type="Pfam" id="PF02137">
    <property type="entry name" value="A_deamin"/>
    <property type="match status" value="1"/>
</dbReference>
<gene>
    <name evidence="3" type="ORF">TT172_LOCUS1865</name>
</gene>
<dbReference type="EMBL" id="OUUZ01000001">
    <property type="protein sequence ID" value="SPQ19446.1"/>
    <property type="molecule type" value="Genomic_DNA"/>
</dbReference>
<evidence type="ECO:0000313" key="4">
    <source>
        <dbReference type="Proteomes" id="UP000289323"/>
    </source>
</evidence>
<feature type="region of interest" description="Disordered" evidence="1">
    <location>
        <begin position="165"/>
        <end position="235"/>
    </location>
</feature>
<name>A0A3S4EYI1_9PEZI</name>
<proteinExistence type="predicted"/>
<organism evidence="3 4">
    <name type="scientific">Thermothielavioides terrestris</name>
    <dbReference type="NCBI Taxonomy" id="2587410"/>
    <lineage>
        <taxon>Eukaryota</taxon>
        <taxon>Fungi</taxon>
        <taxon>Dikarya</taxon>
        <taxon>Ascomycota</taxon>
        <taxon>Pezizomycotina</taxon>
        <taxon>Sordariomycetes</taxon>
        <taxon>Sordariomycetidae</taxon>
        <taxon>Sordariales</taxon>
        <taxon>Chaetomiaceae</taxon>
        <taxon>Thermothielavioides</taxon>
    </lineage>
</organism>